<name>A0A7J8FIV0_ROUAE</name>
<comment type="caution">
    <text evidence="1">The sequence shown here is derived from an EMBL/GenBank/DDBJ whole genome shotgun (WGS) entry which is preliminary data.</text>
</comment>
<keyword evidence="2" id="KW-1185">Reference proteome</keyword>
<dbReference type="AlphaFoldDB" id="A0A7J8FIV0"/>
<gene>
    <name evidence="1" type="ORF">HJG63_011952</name>
</gene>
<dbReference type="Proteomes" id="UP000593571">
    <property type="component" value="Unassembled WGS sequence"/>
</dbReference>
<reference evidence="1 2" key="1">
    <citation type="journal article" date="2020" name="Nature">
        <title>Six reference-quality genomes reveal evolution of bat adaptations.</title>
        <authorList>
            <person name="Jebb D."/>
            <person name="Huang Z."/>
            <person name="Pippel M."/>
            <person name="Hughes G.M."/>
            <person name="Lavrichenko K."/>
            <person name="Devanna P."/>
            <person name="Winkler S."/>
            <person name="Jermiin L.S."/>
            <person name="Skirmuntt E.C."/>
            <person name="Katzourakis A."/>
            <person name="Burkitt-Gray L."/>
            <person name="Ray D.A."/>
            <person name="Sullivan K.A.M."/>
            <person name="Roscito J.G."/>
            <person name="Kirilenko B.M."/>
            <person name="Davalos L.M."/>
            <person name="Corthals A.P."/>
            <person name="Power M.L."/>
            <person name="Jones G."/>
            <person name="Ransome R.D."/>
            <person name="Dechmann D.K.N."/>
            <person name="Locatelli A.G."/>
            <person name="Puechmaille S.J."/>
            <person name="Fedrigo O."/>
            <person name="Jarvis E.D."/>
            <person name="Hiller M."/>
            <person name="Vernes S.C."/>
            <person name="Myers E.W."/>
            <person name="Teeling E.C."/>
        </authorList>
    </citation>
    <scope>NUCLEOTIDE SEQUENCE [LARGE SCALE GENOMIC DNA]</scope>
    <source>
        <strain evidence="1">MRouAeg1</strain>
        <tissue evidence="1">Muscle</tissue>
    </source>
</reference>
<accession>A0A7J8FIV0</accession>
<proteinExistence type="predicted"/>
<protein>
    <submittedName>
        <fullName evidence="1">Uncharacterized protein</fullName>
    </submittedName>
</protein>
<evidence type="ECO:0000313" key="2">
    <source>
        <dbReference type="Proteomes" id="UP000593571"/>
    </source>
</evidence>
<organism evidence="1 2">
    <name type="scientific">Rousettus aegyptiacus</name>
    <name type="common">Egyptian fruit bat</name>
    <name type="synonym">Pteropus aegyptiacus</name>
    <dbReference type="NCBI Taxonomy" id="9407"/>
    <lineage>
        <taxon>Eukaryota</taxon>
        <taxon>Metazoa</taxon>
        <taxon>Chordata</taxon>
        <taxon>Craniata</taxon>
        <taxon>Vertebrata</taxon>
        <taxon>Euteleostomi</taxon>
        <taxon>Mammalia</taxon>
        <taxon>Eutheria</taxon>
        <taxon>Laurasiatheria</taxon>
        <taxon>Chiroptera</taxon>
        <taxon>Yinpterochiroptera</taxon>
        <taxon>Pteropodoidea</taxon>
        <taxon>Pteropodidae</taxon>
        <taxon>Rousettinae</taxon>
        <taxon>Rousettus</taxon>
    </lineage>
</organism>
<dbReference type="EMBL" id="JACASE010000007">
    <property type="protein sequence ID" value="KAF6447510.1"/>
    <property type="molecule type" value="Genomic_DNA"/>
</dbReference>
<evidence type="ECO:0000313" key="1">
    <source>
        <dbReference type="EMBL" id="KAF6447510.1"/>
    </source>
</evidence>
<sequence>MELNPDAVLRAHKEKNLPRKAPIMLLNCLFQLPSLELSFPLLLSAENGIFCDHHSELCSPRPSLGCTLVTSVALEPGVGPITSWLPIWLLSVINCFNYTLQGCFIQIRRQDLLCMFLFPPCHPPVPCPWALGSSFLFLVVYI</sequence>